<evidence type="ECO:0000313" key="3">
    <source>
        <dbReference type="Proteomes" id="UP000061630"/>
    </source>
</evidence>
<dbReference type="AlphaFoldDB" id="A0A0X8D8A0"/>
<protein>
    <submittedName>
        <fullName evidence="2">Uncharacterized protein</fullName>
    </submittedName>
</protein>
<dbReference type="KEGG" id="tpar:AV541_09715"/>
<dbReference type="EMBL" id="CP014141">
    <property type="protein sequence ID" value="AMA76150.1"/>
    <property type="molecule type" value="Genomic_DNA"/>
</dbReference>
<dbReference type="RefSeq" id="WP_038034982.1">
    <property type="nucleotide sequence ID" value="NZ_AIJQ01000002.1"/>
</dbReference>
<name>A0A0X8D8A0_9DEIN</name>
<accession>A0A0X8D8A0</accession>
<organism evidence="2 3">
    <name type="scientific">Thermus parvatiensis</name>
    <dbReference type="NCBI Taxonomy" id="456163"/>
    <lineage>
        <taxon>Bacteria</taxon>
        <taxon>Thermotogati</taxon>
        <taxon>Deinococcota</taxon>
        <taxon>Deinococci</taxon>
        <taxon>Thermales</taxon>
        <taxon>Thermaceae</taxon>
        <taxon>Thermus</taxon>
    </lineage>
</organism>
<feature type="coiled-coil region" evidence="1">
    <location>
        <begin position="3"/>
        <end position="30"/>
    </location>
</feature>
<keyword evidence="1" id="KW-0175">Coiled coil</keyword>
<evidence type="ECO:0000313" key="2">
    <source>
        <dbReference type="EMBL" id="AMA76150.1"/>
    </source>
</evidence>
<reference evidence="2 3" key="1">
    <citation type="submission" date="2016-01" db="EMBL/GenBank/DDBJ databases">
        <title>Genome sequence of Thermus parvatiensis, a thermophile isolated from a hot water spring.</title>
        <authorList>
            <person name="Tripathi C."/>
            <person name="Lal R."/>
        </authorList>
    </citation>
    <scope>NUCLEOTIDE SEQUENCE [LARGE SCALE GENOMIC DNA]</scope>
    <source>
        <strain evidence="2 3">RL</strain>
    </source>
</reference>
<evidence type="ECO:0000256" key="1">
    <source>
        <dbReference type="SAM" id="Coils"/>
    </source>
</evidence>
<gene>
    <name evidence="2" type="ORF">AV541_09715</name>
</gene>
<dbReference type="Proteomes" id="UP000061630">
    <property type="component" value="Chromosome"/>
</dbReference>
<sequence length="62" mass="7952">MGNRRLRKSVESYQARIREHQAKIEEELRRPEPRWELIRYWEKEIRTYQGRVERLLRRMGRR</sequence>
<proteinExistence type="predicted"/>